<reference evidence="2" key="1">
    <citation type="journal article" date="2023" name="G3 (Bethesda)">
        <title>Genome assembly and association tests identify interacting loci associated with vigor, precocity, and sex in interspecific pistachio rootstocks.</title>
        <authorList>
            <person name="Palmer W."/>
            <person name="Jacygrad E."/>
            <person name="Sagayaradj S."/>
            <person name="Cavanaugh K."/>
            <person name="Han R."/>
            <person name="Bertier L."/>
            <person name="Beede B."/>
            <person name="Kafkas S."/>
            <person name="Golino D."/>
            <person name="Preece J."/>
            <person name="Michelmore R."/>
        </authorList>
    </citation>
    <scope>NUCLEOTIDE SEQUENCE [LARGE SCALE GENOMIC DNA]</scope>
</reference>
<keyword evidence="2" id="KW-1185">Reference proteome</keyword>
<evidence type="ECO:0000313" key="1">
    <source>
        <dbReference type="EMBL" id="KAJ0075748.1"/>
    </source>
</evidence>
<comment type="caution">
    <text evidence="1">The sequence shown here is derived from an EMBL/GenBank/DDBJ whole genome shotgun (WGS) entry which is preliminary data.</text>
</comment>
<dbReference type="EMBL" id="CM047910">
    <property type="protein sequence ID" value="KAJ0075748.1"/>
    <property type="molecule type" value="Genomic_DNA"/>
</dbReference>
<protein>
    <submittedName>
        <fullName evidence="1">Uncharacterized protein</fullName>
    </submittedName>
</protein>
<evidence type="ECO:0000313" key="2">
    <source>
        <dbReference type="Proteomes" id="UP001164250"/>
    </source>
</evidence>
<sequence>MCMLLGHPEGQLTSETWDFIKNVSVDVQSLPRVLLMHIPLYRRDWTPCGPHRNSPVINQRILRTGPGQPNTVPKLHHRGIIKPLTGLDQTCGTKEKNEDELCEYEMIWDVEGSMHLIKKPIRYAVMRSTARKNVSQEIEVCKNMDMSVDDPTTKLPPKTSKSKTNFIITRLVRTFRMLTFIAAVNISLYMMLLFKDWIDI</sequence>
<dbReference type="Proteomes" id="UP001164250">
    <property type="component" value="Chromosome 15"/>
</dbReference>
<name>A0ACC0ZUV6_9ROSI</name>
<proteinExistence type="predicted"/>
<accession>A0ACC0ZUV6</accession>
<organism evidence="1 2">
    <name type="scientific">Pistacia atlantica</name>
    <dbReference type="NCBI Taxonomy" id="434234"/>
    <lineage>
        <taxon>Eukaryota</taxon>
        <taxon>Viridiplantae</taxon>
        <taxon>Streptophyta</taxon>
        <taxon>Embryophyta</taxon>
        <taxon>Tracheophyta</taxon>
        <taxon>Spermatophyta</taxon>
        <taxon>Magnoliopsida</taxon>
        <taxon>eudicotyledons</taxon>
        <taxon>Gunneridae</taxon>
        <taxon>Pentapetalae</taxon>
        <taxon>rosids</taxon>
        <taxon>malvids</taxon>
        <taxon>Sapindales</taxon>
        <taxon>Anacardiaceae</taxon>
        <taxon>Pistacia</taxon>
    </lineage>
</organism>
<gene>
    <name evidence="1" type="ORF">Patl1_33881</name>
</gene>